<protein>
    <submittedName>
        <fullName evidence="4">Uncharacterized protein</fullName>
    </submittedName>
</protein>
<reference evidence="4" key="1">
    <citation type="journal article" date="2023" name="Mol. Phylogenet. Evol.">
        <title>Genome-scale phylogeny and comparative genomics of the fungal order Sordariales.</title>
        <authorList>
            <person name="Hensen N."/>
            <person name="Bonometti L."/>
            <person name="Westerberg I."/>
            <person name="Brannstrom I.O."/>
            <person name="Guillou S."/>
            <person name="Cros-Aarteil S."/>
            <person name="Calhoun S."/>
            <person name="Haridas S."/>
            <person name="Kuo A."/>
            <person name="Mondo S."/>
            <person name="Pangilinan J."/>
            <person name="Riley R."/>
            <person name="LaButti K."/>
            <person name="Andreopoulos B."/>
            <person name="Lipzen A."/>
            <person name="Chen C."/>
            <person name="Yan M."/>
            <person name="Daum C."/>
            <person name="Ng V."/>
            <person name="Clum A."/>
            <person name="Steindorff A."/>
            <person name="Ohm R.A."/>
            <person name="Martin F."/>
            <person name="Silar P."/>
            <person name="Natvig D.O."/>
            <person name="Lalanne C."/>
            <person name="Gautier V."/>
            <person name="Ament-Velasquez S.L."/>
            <person name="Kruys A."/>
            <person name="Hutchinson M.I."/>
            <person name="Powell A.J."/>
            <person name="Barry K."/>
            <person name="Miller A.N."/>
            <person name="Grigoriev I.V."/>
            <person name="Debuchy R."/>
            <person name="Gladieux P."/>
            <person name="Hiltunen Thoren M."/>
            <person name="Johannesson H."/>
        </authorList>
    </citation>
    <scope>NUCLEOTIDE SEQUENCE</scope>
    <source>
        <strain evidence="4">CBS 333.67</strain>
    </source>
</reference>
<dbReference type="PROSITE" id="PS50143">
    <property type="entry name" value="BIR_REPEAT_2"/>
    <property type="match status" value="2"/>
</dbReference>
<evidence type="ECO:0000313" key="4">
    <source>
        <dbReference type="EMBL" id="KAK3307319.1"/>
    </source>
</evidence>
<dbReference type="InterPro" id="IPR001370">
    <property type="entry name" value="BIR_rpt"/>
</dbReference>
<organism evidence="4 5">
    <name type="scientific">Chaetomium strumarium</name>
    <dbReference type="NCBI Taxonomy" id="1170767"/>
    <lineage>
        <taxon>Eukaryota</taxon>
        <taxon>Fungi</taxon>
        <taxon>Dikarya</taxon>
        <taxon>Ascomycota</taxon>
        <taxon>Pezizomycotina</taxon>
        <taxon>Sordariomycetes</taxon>
        <taxon>Sordariomycetidae</taxon>
        <taxon>Sordariales</taxon>
        <taxon>Chaetomiaceae</taxon>
        <taxon>Chaetomium</taxon>
    </lineage>
</organism>
<sequence>MAMDSDEIFFVFEHRLDSFQRPHPVAHGKATSAASRAPKALHWPHKALSPVALAKAGFFFEPHPKSPDNVVCFLCGKSLDGWEEGDNPVEEHLKHSPTCGWAIMAAIEAGYGNYGKVHPLDPAMVEARKATFAGRWPYESKKGFKCKTKKLVEGGWKYTPTLDADDMVTCAYCELALEGWESEDIPFDEHYKREPSCPFFALINQYPAPKKGKAKGARTSKASRLSVQSVATVATTASDLLSAADLTAEHDDSVMTTASTMTQGKKRTTARGGKATTGRGRKAKAKNDEPVEILEDEPQVEEPSKRGAARGRKRASDAMEDAATTNAEEPAPKKRATRVRGSAAADNSSIPDVEMVDAIPMKQPVAGKKARASTAKRSRKVSQASVSSQASTAPLRADAPDDDEIDRQLEADLERYETDVERERASVEKPPAPIRGRPKKAATARKPSTQRGKGQSESHAMFDPTPMVPDDAEIDAEFEALRVEVQVQQPAAPETVVVPKKGRKAAGTRKASKQTKKAKAPVAQSESVEQTVEGTSEPVQEFKQADEEVEEPKQEQAQEPVEDPDGKPDLYPVLPAPSVAQPEMARTRSSLVSAPKSTPGKIPRKPVPATSYYPPNSTRSPALAQKSGPVVPTPTKLERAHPGPPSSASRLPAPATPRARGTPLRRASQAVISPSQSPQSSDAENRPPALRPAASITSKRVALATVSQQTPLRNSPSRRNIVAGLQSTTPWQPADLDMLFSPTKSYEGADKENSVARLLRKGSELTSPEKRMTVEEWIYHNAGLAEQKLKHECETMVSTFEREGCRALSVLEGLIID</sequence>
<comment type="caution">
    <text evidence="4">The sequence shown here is derived from an EMBL/GenBank/DDBJ whole genome shotgun (WGS) entry which is preliminary data.</text>
</comment>
<dbReference type="SMART" id="SM00238">
    <property type="entry name" value="BIR"/>
    <property type="match status" value="2"/>
</dbReference>
<dbReference type="PANTHER" id="PTHR46771:SF5">
    <property type="entry name" value="DETERIN"/>
    <property type="match status" value="1"/>
</dbReference>
<feature type="region of interest" description="Disordered" evidence="3">
    <location>
        <begin position="494"/>
        <end position="699"/>
    </location>
</feature>
<feature type="compositionally biased region" description="Low complexity" evidence="3">
    <location>
        <begin position="646"/>
        <end position="667"/>
    </location>
</feature>
<dbReference type="GO" id="GO:0046872">
    <property type="term" value="F:metal ion binding"/>
    <property type="evidence" value="ECO:0007669"/>
    <property type="project" value="UniProtKB-KW"/>
</dbReference>
<feature type="compositionally biased region" description="Low complexity" evidence="3">
    <location>
        <begin position="381"/>
        <end position="391"/>
    </location>
</feature>
<feature type="compositionally biased region" description="Acidic residues" evidence="3">
    <location>
        <begin position="290"/>
        <end position="300"/>
    </location>
</feature>
<dbReference type="GeneID" id="87881048"/>
<reference evidence="4" key="2">
    <citation type="submission" date="2023-06" db="EMBL/GenBank/DDBJ databases">
        <authorList>
            <consortium name="Lawrence Berkeley National Laboratory"/>
            <person name="Mondo S.J."/>
            <person name="Hensen N."/>
            <person name="Bonometti L."/>
            <person name="Westerberg I."/>
            <person name="Brannstrom I.O."/>
            <person name="Guillou S."/>
            <person name="Cros-Aarteil S."/>
            <person name="Calhoun S."/>
            <person name="Haridas S."/>
            <person name="Kuo A."/>
            <person name="Pangilinan J."/>
            <person name="Riley R."/>
            <person name="Labutti K."/>
            <person name="Andreopoulos B."/>
            <person name="Lipzen A."/>
            <person name="Chen C."/>
            <person name="Yanf M."/>
            <person name="Daum C."/>
            <person name="Ng V."/>
            <person name="Clum A."/>
            <person name="Steindorff A."/>
            <person name="Ohm R."/>
            <person name="Martin F."/>
            <person name="Silar P."/>
            <person name="Natvig D."/>
            <person name="Lalanne C."/>
            <person name="Gautier V."/>
            <person name="Ament-Velasquez S.L."/>
            <person name="Kruys A."/>
            <person name="Hutchinson M.I."/>
            <person name="Powell A.J."/>
            <person name="Barry K."/>
            <person name="Miller A.N."/>
            <person name="Grigoriev I.V."/>
            <person name="Debuchy R."/>
            <person name="Gladieux P."/>
            <person name="Thoren M.H."/>
            <person name="Johannesson H."/>
        </authorList>
    </citation>
    <scope>NUCLEOTIDE SEQUENCE</scope>
    <source>
        <strain evidence="4">CBS 333.67</strain>
    </source>
</reference>
<feature type="compositionally biased region" description="Basic residues" evidence="3">
    <location>
        <begin position="368"/>
        <end position="380"/>
    </location>
</feature>
<proteinExistence type="predicted"/>
<evidence type="ECO:0000256" key="1">
    <source>
        <dbReference type="ARBA" id="ARBA00022723"/>
    </source>
</evidence>
<dbReference type="Gene3D" id="1.10.1170.10">
    <property type="entry name" value="Inhibitor Of Apoptosis Protein (2mihbC-IAP-1), Chain A"/>
    <property type="match status" value="2"/>
</dbReference>
<evidence type="ECO:0000256" key="3">
    <source>
        <dbReference type="SAM" id="MobiDB-lite"/>
    </source>
</evidence>
<feature type="compositionally biased region" description="Polar residues" evidence="3">
    <location>
        <begin position="587"/>
        <end position="596"/>
    </location>
</feature>
<feature type="compositionally biased region" description="Polar residues" evidence="3">
    <location>
        <begin position="254"/>
        <end position="263"/>
    </location>
</feature>
<dbReference type="SUPFAM" id="SSF57924">
    <property type="entry name" value="Inhibitor of apoptosis (IAP) repeat"/>
    <property type="match status" value="2"/>
</dbReference>
<dbReference type="RefSeq" id="XP_062723099.1">
    <property type="nucleotide sequence ID" value="XM_062862219.1"/>
</dbReference>
<dbReference type="InterPro" id="IPR051190">
    <property type="entry name" value="Baculoviral_IAP"/>
</dbReference>
<gene>
    <name evidence="4" type="ORF">B0T15DRAFT_173611</name>
</gene>
<feature type="compositionally biased region" description="Polar residues" evidence="3">
    <location>
        <begin position="446"/>
        <end position="458"/>
    </location>
</feature>
<dbReference type="Pfam" id="PF00653">
    <property type="entry name" value="BIR"/>
    <property type="match status" value="2"/>
</dbReference>
<feature type="compositionally biased region" description="Polar residues" evidence="3">
    <location>
        <begin position="524"/>
        <end position="538"/>
    </location>
</feature>
<name>A0AAJ0GWE6_9PEZI</name>
<dbReference type="AlphaFoldDB" id="A0AAJ0GWE6"/>
<feature type="region of interest" description="Disordered" evidence="3">
    <location>
        <begin position="254"/>
        <end position="475"/>
    </location>
</feature>
<dbReference type="EMBL" id="JAUDZG010000003">
    <property type="protein sequence ID" value="KAK3307319.1"/>
    <property type="molecule type" value="Genomic_DNA"/>
</dbReference>
<keyword evidence="1" id="KW-0479">Metal-binding</keyword>
<feature type="compositionally biased region" description="Basic and acidic residues" evidence="3">
    <location>
        <begin position="406"/>
        <end position="427"/>
    </location>
</feature>
<dbReference type="CDD" id="cd00022">
    <property type="entry name" value="BIR"/>
    <property type="match status" value="2"/>
</dbReference>
<evidence type="ECO:0000313" key="5">
    <source>
        <dbReference type="Proteomes" id="UP001273166"/>
    </source>
</evidence>
<evidence type="ECO:0000256" key="2">
    <source>
        <dbReference type="ARBA" id="ARBA00022833"/>
    </source>
</evidence>
<feature type="compositionally biased region" description="Basic residues" evidence="3">
    <location>
        <begin position="500"/>
        <end position="519"/>
    </location>
</feature>
<dbReference type="PANTHER" id="PTHR46771">
    <property type="entry name" value="DETERIN"/>
    <property type="match status" value="1"/>
</dbReference>
<keyword evidence="2" id="KW-0862">Zinc</keyword>
<dbReference type="Proteomes" id="UP001273166">
    <property type="component" value="Unassembled WGS sequence"/>
</dbReference>
<feature type="compositionally biased region" description="Basic and acidic residues" evidence="3">
    <location>
        <begin position="543"/>
        <end position="556"/>
    </location>
</feature>
<keyword evidence="5" id="KW-1185">Reference proteome</keyword>
<accession>A0AAJ0GWE6</accession>
<feature type="compositionally biased region" description="Polar residues" evidence="3">
    <location>
        <begin position="670"/>
        <end position="682"/>
    </location>
</feature>